<dbReference type="EMBL" id="JACHNF010000001">
    <property type="protein sequence ID" value="MBB5977346.1"/>
    <property type="molecule type" value="Genomic_DNA"/>
</dbReference>
<comment type="similarity">
    <text evidence="7">Belongs to the binding-protein-dependent transport system permease family.</text>
</comment>
<feature type="transmembrane region" description="Helical" evidence="7">
    <location>
        <begin position="104"/>
        <end position="125"/>
    </location>
</feature>
<feature type="transmembrane region" description="Helical" evidence="7">
    <location>
        <begin position="283"/>
        <end position="309"/>
    </location>
</feature>
<dbReference type="Pfam" id="PF00528">
    <property type="entry name" value="BPD_transp_1"/>
    <property type="match status" value="1"/>
</dbReference>
<evidence type="ECO:0000259" key="8">
    <source>
        <dbReference type="PROSITE" id="PS50928"/>
    </source>
</evidence>
<reference evidence="9 10" key="1">
    <citation type="submission" date="2020-08" db="EMBL/GenBank/DDBJ databases">
        <title>Sequencing the genomes of 1000 actinobacteria strains.</title>
        <authorList>
            <person name="Klenk H.-P."/>
        </authorList>
    </citation>
    <scope>NUCLEOTIDE SEQUENCE [LARGE SCALE GENOMIC DNA]</scope>
    <source>
        <strain evidence="9 10">DSM 17294</strain>
    </source>
</reference>
<gene>
    <name evidence="9" type="ORF">HDA44_000687</name>
</gene>
<keyword evidence="2 7" id="KW-0813">Transport</keyword>
<dbReference type="GO" id="GO:0005886">
    <property type="term" value="C:plasma membrane"/>
    <property type="evidence" value="ECO:0007669"/>
    <property type="project" value="UniProtKB-SubCell"/>
</dbReference>
<dbReference type="PANTHER" id="PTHR43163:SF6">
    <property type="entry name" value="DIPEPTIDE TRANSPORT SYSTEM PERMEASE PROTEIN DPPB-RELATED"/>
    <property type="match status" value="1"/>
</dbReference>
<dbReference type="CDD" id="cd06261">
    <property type="entry name" value="TM_PBP2"/>
    <property type="match status" value="1"/>
</dbReference>
<comment type="subcellular location">
    <subcellularLocation>
        <location evidence="1 7">Cell membrane</location>
        <topology evidence="1 7">Multi-pass membrane protein</topology>
    </subcellularLocation>
</comment>
<dbReference type="PANTHER" id="PTHR43163">
    <property type="entry name" value="DIPEPTIDE TRANSPORT SYSTEM PERMEASE PROTEIN DPPB-RELATED"/>
    <property type="match status" value="1"/>
</dbReference>
<feature type="transmembrane region" description="Helical" evidence="7">
    <location>
        <begin position="179"/>
        <end position="199"/>
    </location>
</feature>
<dbReference type="SUPFAM" id="SSF161098">
    <property type="entry name" value="MetI-like"/>
    <property type="match status" value="1"/>
</dbReference>
<evidence type="ECO:0000313" key="10">
    <source>
        <dbReference type="Proteomes" id="UP000558997"/>
    </source>
</evidence>
<accession>A0A841DKN9</accession>
<comment type="caution">
    <text evidence="9">The sequence shown here is derived from an EMBL/GenBank/DDBJ whole genome shotgun (WGS) entry which is preliminary data.</text>
</comment>
<protein>
    <submittedName>
        <fullName evidence="9">Peptide/nickel transport system permease protein</fullName>
    </submittedName>
</protein>
<dbReference type="AlphaFoldDB" id="A0A841DKN9"/>
<feature type="transmembrane region" description="Helical" evidence="7">
    <location>
        <begin position="241"/>
        <end position="263"/>
    </location>
</feature>
<dbReference type="InterPro" id="IPR000515">
    <property type="entry name" value="MetI-like"/>
</dbReference>
<feature type="transmembrane region" description="Helical" evidence="7">
    <location>
        <begin position="12"/>
        <end position="32"/>
    </location>
</feature>
<dbReference type="Pfam" id="PF19300">
    <property type="entry name" value="BPD_transp_1_N"/>
    <property type="match status" value="1"/>
</dbReference>
<dbReference type="Gene3D" id="1.10.3720.10">
    <property type="entry name" value="MetI-like"/>
    <property type="match status" value="1"/>
</dbReference>
<evidence type="ECO:0000256" key="6">
    <source>
        <dbReference type="ARBA" id="ARBA00023136"/>
    </source>
</evidence>
<dbReference type="PROSITE" id="PS50928">
    <property type="entry name" value="ABC_TM1"/>
    <property type="match status" value="1"/>
</dbReference>
<feature type="domain" description="ABC transmembrane type-1" evidence="8">
    <location>
        <begin position="98"/>
        <end position="306"/>
    </location>
</feature>
<dbReference type="RefSeq" id="WP_202887124.1">
    <property type="nucleotide sequence ID" value="NZ_BAAAVN010000014.1"/>
</dbReference>
<proteinExistence type="inferred from homology"/>
<dbReference type="Proteomes" id="UP000558997">
    <property type="component" value="Unassembled WGS sequence"/>
</dbReference>
<keyword evidence="3" id="KW-1003">Cell membrane</keyword>
<evidence type="ECO:0000256" key="2">
    <source>
        <dbReference type="ARBA" id="ARBA00022448"/>
    </source>
</evidence>
<keyword evidence="10" id="KW-1185">Reference proteome</keyword>
<evidence type="ECO:0000256" key="5">
    <source>
        <dbReference type="ARBA" id="ARBA00022989"/>
    </source>
</evidence>
<evidence type="ECO:0000256" key="7">
    <source>
        <dbReference type="RuleBase" id="RU363032"/>
    </source>
</evidence>
<keyword evidence="6 7" id="KW-0472">Membrane</keyword>
<name>A0A841DKN9_9ACTN</name>
<organism evidence="9 10">
    <name type="scientific">Kribbella solani</name>
    <dbReference type="NCBI Taxonomy" id="236067"/>
    <lineage>
        <taxon>Bacteria</taxon>
        <taxon>Bacillati</taxon>
        <taxon>Actinomycetota</taxon>
        <taxon>Actinomycetes</taxon>
        <taxon>Propionibacteriales</taxon>
        <taxon>Kribbellaceae</taxon>
        <taxon>Kribbella</taxon>
    </lineage>
</organism>
<feature type="transmembrane region" description="Helical" evidence="7">
    <location>
        <begin position="137"/>
        <end position="159"/>
    </location>
</feature>
<sequence>MHPLAQLVRRRVALTAVLLMVVSGSTFVLVSLSPGDPAEQILGFNATPESIARLRSAMGLNQPLWDQYWNWIRSAATGDLGTSISTGTPVADAISARLPVTLSLVAGALLVTSLLGVGGGVLASLRGGGVARAVDAVALLGFALPSFWLASGMVALFAVRLGWFPAIGYVPLAESPAGWLRSLVLPIAALALPSIAFVAKQTRESMAGALDSEYVRMGRAHGVPDRSLIGRHALRNAAMPVVTVIGVQAVGLLAGTLFVENVFSLPGLGSLLVQSALGHDVPVVMGITMTITLLVVAVNAVVDLAYTWLNPRVRTS</sequence>
<dbReference type="GO" id="GO:0071916">
    <property type="term" value="F:dipeptide transmembrane transporter activity"/>
    <property type="evidence" value="ECO:0007669"/>
    <property type="project" value="TreeGrafter"/>
</dbReference>
<keyword evidence="4 7" id="KW-0812">Transmembrane</keyword>
<evidence type="ECO:0000256" key="3">
    <source>
        <dbReference type="ARBA" id="ARBA00022475"/>
    </source>
</evidence>
<evidence type="ECO:0000256" key="1">
    <source>
        <dbReference type="ARBA" id="ARBA00004651"/>
    </source>
</evidence>
<keyword evidence="5 7" id="KW-1133">Transmembrane helix</keyword>
<dbReference type="InterPro" id="IPR035906">
    <property type="entry name" value="MetI-like_sf"/>
</dbReference>
<evidence type="ECO:0000313" key="9">
    <source>
        <dbReference type="EMBL" id="MBB5977346.1"/>
    </source>
</evidence>
<evidence type="ECO:0000256" key="4">
    <source>
        <dbReference type="ARBA" id="ARBA00022692"/>
    </source>
</evidence>
<dbReference type="InterPro" id="IPR045621">
    <property type="entry name" value="BPD_transp_1_N"/>
</dbReference>